<gene>
    <name evidence="1" type="ORF">BSTOLATCC_MIC1589</name>
</gene>
<evidence type="ECO:0000313" key="1">
    <source>
        <dbReference type="EMBL" id="CAG9310749.1"/>
    </source>
</evidence>
<dbReference type="EMBL" id="CAJZBQ010000002">
    <property type="protein sequence ID" value="CAG9310749.1"/>
    <property type="molecule type" value="Genomic_DNA"/>
</dbReference>
<reference evidence="1" key="1">
    <citation type="submission" date="2021-09" db="EMBL/GenBank/DDBJ databases">
        <authorList>
            <consortium name="AG Swart"/>
            <person name="Singh M."/>
            <person name="Singh A."/>
            <person name="Seah K."/>
            <person name="Emmerich C."/>
        </authorList>
    </citation>
    <scope>NUCLEOTIDE SEQUENCE</scope>
    <source>
        <strain evidence="1">ATCC30299</strain>
    </source>
</reference>
<evidence type="ECO:0000313" key="2">
    <source>
        <dbReference type="Proteomes" id="UP001162131"/>
    </source>
</evidence>
<keyword evidence="2" id="KW-1185">Reference proteome</keyword>
<name>A0AAU9IG53_9CILI</name>
<protein>
    <submittedName>
        <fullName evidence="1">Uncharacterized protein</fullName>
    </submittedName>
</protein>
<accession>A0AAU9IG53</accession>
<sequence>MVKKAKKVSTLKLFELKYVNKSNYKQPQLINRVCISNSAYLRENNNEFYSTLFKVSNTFHLDFIQIKLLDLLLRACNKQKINSLEEFLIIASILIKKTVSFHWKEYEKFCRKVLENYDQRVLIWIFSHAPNLRISMSAHYRRSDEEETGIPMSDIQAIERDFNGYISKLALKLILRQLHAVLGF</sequence>
<dbReference type="AlphaFoldDB" id="A0AAU9IG53"/>
<proteinExistence type="predicted"/>
<dbReference type="Proteomes" id="UP001162131">
    <property type="component" value="Unassembled WGS sequence"/>
</dbReference>
<organism evidence="1 2">
    <name type="scientific">Blepharisma stoltei</name>
    <dbReference type="NCBI Taxonomy" id="1481888"/>
    <lineage>
        <taxon>Eukaryota</taxon>
        <taxon>Sar</taxon>
        <taxon>Alveolata</taxon>
        <taxon>Ciliophora</taxon>
        <taxon>Postciliodesmatophora</taxon>
        <taxon>Heterotrichea</taxon>
        <taxon>Heterotrichida</taxon>
        <taxon>Blepharismidae</taxon>
        <taxon>Blepharisma</taxon>
    </lineage>
</organism>
<comment type="caution">
    <text evidence="1">The sequence shown here is derived from an EMBL/GenBank/DDBJ whole genome shotgun (WGS) entry which is preliminary data.</text>
</comment>